<dbReference type="InterPro" id="IPR004843">
    <property type="entry name" value="Calcineurin-like_PHP"/>
</dbReference>
<keyword evidence="5 11" id="KW-0479">Metal-binding</keyword>
<evidence type="ECO:0000259" key="12">
    <source>
        <dbReference type="Pfam" id="PF00149"/>
    </source>
</evidence>
<name>A9NRL4_PICSI</name>
<dbReference type="GO" id="GO:0003993">
    <property type="term" value="F:acid phosphatase activity"/>
    <property type="evidence" value="ECO:0007669"/>
    <property type="project" value="UniProtKB-UniRule"/>
</dbReference>
<proteinExistence type="evidence at transcript level"/>
<keyword evidence="10 11" id="KW-0408">Iron</keyword>
<feature type="binding site" evidence="11">
    <location>
        <position position="272"/>
    </location>
    <ligand>
        <name>Fe cation</name>
        <dbReference type="ChEBI" id="CHEBI:24875"/>
        <label>1</label>
    </ligand>
</feature>
<dbReference type="PANTHER" id="PTHR10161">
    <property type="entry name" value="TARTRATE-RESISTANT ACID PHOSPHATASE TYPE 5"/>
    <property type="match status" value="1"/>
</dbReference>
<sequence>MAKPAKMQNLVTGTEGWVWARAWMTIILLCFLADQSHCSLQHVRSAKKTGNSLNFLVVGDWGRKGYYNQSEVATQMGRIGEELDIDFVISTGDNFYEEGLTGTDDPSFEESFSGIYTAKSLQTPWYSVLGNHDYRGDALAQLSPSLRNKDHRWQCERSFILKYTICPHGLQSGGGSADLFFVDTIPFVDHYWEPSKHQYDWRGVLPREKYLNQQLQDLSVALEASTATWKIVIGHHTIRSVGSHGDTLELFPQLLPIIESYGVDLYVNGHDHCLEHISSVNSPLQFLTSGGGSKAWRGMKQGANMEGLQFFHNGQGFISVQIQATLLHVVFYDVQGNSVHELNLLKEALSES</sequence>
<evidence type="ECO:0000256" key="7">
    <source>
        <dbReference type="ARBA" id="ARBA00022801"/>
    </source>
</evidence>
<keyword evidence="8" id="KW-0862">Zinc</keyword>
<accession>A9NRL4</accession>
<evidence type="ECO:0000256" key="4">
    <source>
        <dbReference type="ARBA" id="ARBA00022525"/>
    </source>
</evidence>
<dbReference type="GO" id="GO:0046872">
    <property type="term" value="F:metal ion binding"/>
    <property type="evidence" value="ECO:0007669"/>
    <property type="project" value="UniProtKB-KW"/>
</dbReference>
<evidence type="ECO:0000256" key="3">
    <source>
        <dbReference type="ARBA" id="ARBA00008723"/>
    </source>
</evidence>
<feature type="binding site" evidence="11">
    <location>
        <position position="270"/>
    </location>
    <ligand>
        <name>Fe cation</name>
        <dbReference type="ChEBI" id="CHEBI:24875"/>
        <label>2</label>
    </ligand>
</feature>
<organism evidence="13">
    <name type="scientific">Picea sitchensis</name>
    <name type="common">Sitka spruce</name>
    <name type="synonym">Pinus sitchensis</name>
    <dbReference type="NCBI Taxonomy" id="3332"/>
    <lineage>
        <taxon>Eukaryota</taxon>
        <taxon>Viridiplantae</taxon>
        <taxon>Streptophyta</taxon>
        <taxon>Embryophyta</taxon>
        <taxon>Tracheophyta</taxon>
        <taxon>Spermatophyta</taxon>
        <taxon>Pinopsida</taxon>
        <taxon>Pinidae</taxon>
        <taxon>Conifers I</taxon>
        <taxon>Pinales</taxon>
        <taxon>Pinaceae</taxon>
        <taxon>Picea</taxon>
    </lineage>
</organism>
<feature type="binding site" evidence="11">
    <location>
        <position position="60"/>
    </location>
    <ligand>
        <name>Fe cation</name>
        <dbReference type="ChEBI" id="CHEBI:24875"/>
        <label>1</label>
    </ligand>
</feature>
<dbReference type="Gene3D" id="3.60.21.10">
    <property type="match status" value="1"/>
</dbReference>
<protein>
    <recommendedName>
        <fullName evidence="10">Purple acid phosphatase</fullName>
        <ecNumber evidence="10">3.1.3.2</ecNumber>
    </recommendedName>
</protein>
<dbReference type="EMBL" id="EF678643">
    <property type="protein sequence ID" value="ABR18378.1"/>
    <property type="molecule type" value="mRNA"/>
</dbReference>
<dbReference type="AlphaFoldDB" id="A9NRL4"/>
<reference evidence="14" key="1">
    <citation type="submission" date="2007-06" db="EMBL/GenBank/DDBJ databases">
        <title>Full length cDNA sequences from Sitka Spruce (Picea sitchensis).</title>
        <authorList>
            <person name="Ralph S.G."/>
            <person name="Chun H.E."/>
            <person name="Liao N."/>
            <person name="Ali J."/>
            <person name="Reid K."/>
            <person name="Kolosova N."/>
            <person name="Cooper N."/>
            <person name="Cullis C."/>
            <person name="Jancsik S."/>
            <person name="Moore R."/>
            <person name="Mayo M."/>
            <person name="Wagner S."/>
            <person name="Holt R.A."/>
            <person name="Jones S.J.M."/>
            <person name="Marra M.A."/>
            <person name="Ritland C.E."/>
            <person name="Ritland K."/>
            <person name="Bohlmann J."/>
        </authorList>
    </citation>
    <scope>NUCLEOTIDE SEQUENCE</scope>
    <source>
        <tissue evidence="14">Bark</tissue>
    </source>
</reference>
<dbReference type="FunFam" id="3.60.21.10:FF:000027">
    <property type="entry name" value="Purple acid phosphatase"/>
    <property type="match status" value="1"/>
</dbReference>
<evidence type="ECO:0000313" key="14">
    <source>
        <dbReference type="EMBL" id="ABR18378.1"/>
    </source>
</evidence>
<evidence type="ECO:0000256" key="5">
    <source>
        <dbReference type="ARBA" id="ARBA00022723"/>
    </source>
</evidence>
<evidence type="ECO:0000256" key="1">
    <source>
        <dbReference type="ARBA" id="ARBA00000032"/>
    </source>
</evidence>
<feature type="binding site" evidence="11">
    <location>
        <position position="131"/>
    </location>
    <ligand>
        <name>Fe cation</name>
        <dbReference type="ChEBI" id="CHEBI:24875"/>
        <label>2</label>
    </ligand>
</feature>
<dbReference type="InterPro" id="IPR024927">
    <property type="entry name" value="Acid_PPase"/>
</dbReference>
<keyword evidence="9" id="KW-0325">Glycoprotein</keyword>
<evidence type="ECO:0000256" key="9">
    <source>
        <dbReference type="ARBA" id="ARBA00023180"/>
    </source>
</evidence>
<dbReference type="InterPro" id="IPR029052">
    <property type="entry name" value="Metallo-depent_PP-like"/>
</dbReference>
<dbReference type="InterPro" id="IPR051558">
    <property type="entry name" value="Metallophosphoesterase_PAP"/>
</dbReference>
<comment type="subcellular location">
    <subcellularLocation>
        <location evidence="2">Secreted</location>
    </subcellularLocation>
</comment>
<evidence type="ECO:0000256" key="6">
    <source>
        <dbReference type="ARBA" id="ARBA00022729"/>
    </source>
</evidence>
<evidence type="ECO:0000313" key="13">
    <source>
        <dbReference type="EMBL" id="ABK23275.1"/>
    </source>
</evidence>
<evidence type="ECO:0000256" key="2">
    <source>
        <dbReference type="ARBA" id="ARBA00004613"/>
    </source>
</evidence>
<dbReference type="EMBL" id="EF083943">
    <property type="protein sequence ID" value="ABK23275.1"/>
    <property type="molecule type" value="mRNA"/>
</dbReference>
<evidence type="ECO:0000256" key="8">
    <source>
        <dbReference type="ARBA" id="ARBA00022833"/>
    </source>
</evidence>
<dbReference type="PIRSF" id="PIRSF000898">
    <property type="entry name" value="Acid_Ptase_5"/>
    <property type="match status" value="1"/>
</dbReference>
<feature type="binding site" evidence="11">
    <location>
        <position position="93"/>
    </location>
    <ligand>
        <name>Fe cation</name>
        <dbReference type="ChEBI" id="CHEBI:24875"/>
        <label>2</label>
    </ligand>
</feature>
<feature type="binding site" evidence="11">
    <location>
        <position position="93"/>
    </location>
    <ligand>
        <name>Fe cation</name>
        <dbReference type="ChEBI" id="CHEBI:24875"/>
        <label>1</label>
    </ligand>
</feature>
<reference evidence="13" key="2">
    <citation type="journal article" date="2008" name="BMC Genomics">
        <title>A conifer genomics resource of 200,000 spruce (Picea spp.) ESTs and 6,464 high-quality, sequence-finished full-length cDNAs for Sitka spruce (Picea sitchensis).</title>
        <authorList>
            <person name="Ralph S.G."/>
            <person name="Chun H.J."/>
            <person name="Kolosova N."/>
            <person name="Cooper D."/>
            <person name="Oddy C."/>
            <person name="Ritland C.E."/>
            <person name="Kirkpatrick R."/>
            <person name="Moore R."/>
            <person name="Barber S."/>
            <person name="Holt R.A."/>
            <person name="Jones S.J."/>
            <person name="Marra M.A."/>
            <person name="Douglas C.J."/>
            <person name="Ritland K."/>
            <person name="Bohlmann J."/>
        </authorList>
    </citation>
    <scope>NUCLEOTIDE SEQUENCE</scope>
    <source>
        <tissue evidence="13">Green portion of the leader tissue</tissue>
    </source>
</reference>
<evidence type="ECO:0000256" key="11">
    <source>
        <dbReference type="PIRSR" id="PIRSR000898-1"/>
    </source>
</evidence>
<keyword evidence="4" id="KW-0964">Secreted</keyword>
<comment type="catalytic activity">
    <reaction evidence="1 10">
        <text>a phosphate monoester + H2O = an alcohol + phosphate</text>
        <dbReference type="Rhea" id="RHEA:15017"/>
        <dbReference type="ChEBI" id="CHEBI:15377"/>
        <dbReference type="ChEBI" id="CHEBI:30879"/>
        <dbReference type="ChEBI" id="CHEBI:43474"/>
        <dbReference type="ChEBI" id="CHEBI:67140"/>
        <dbReference type="EC" id="3.1.3.2"/>
    </reaction>
</comment>
<comment type="similarity">
    <text evidence="3">Belongs to the metallophosphoesterase superfamily. Purple acid phosphatase family.</text>
</comment>
<keyword evidence="7 10" id="KW-0378">Hydrolase</keyword>
<feature type="domain" description="Calcineurin-like phosphoesterase" evidence="12">
    <location>
        <begin position="54"/>
        <end position="273"/>
    </location>
</feature>
<evidence type="ECO:0000256" key="10">
    <source>
        <dbReference type="PIRNR" id="PIRNR000898"/>
    </source>
</evidence>
<feature type="binding site" evidence="11">
    <location>
        <position position="235"/>
    </location>
    <ligand>
        <name>Fe cation</name>
        <dbReference type="ChEBI" id="CHEBI:24875"/>
        <label>2</label>
    </ligand>
</feature>
<dbReference type="Pfam" id="PF00149">
    <property type="entry name" value="Metallophos"/>
    <property type="match status" value="1"/>
</dbReference>
<comment type="cofactor">
    <cofactor evidence="11">
        <name>Fe cation</name>
        <dbReference type="ChEBI" id="CHEBI:24875"/>
    </cofactor>
    <text evidence="11">Binds 2 iron ions per subunit.</text>
</comment>
<dbReference type="CDD" id="cd07378">
    <property type="entry name" value="MPP_ACP5"/>
    <property type="match status" value="1"/>
</dbReference>
<feature type="binding site" evidence="11">
    <location>
        <position position="96"/>
    </location>
    <ligand>
        <name>Fe cation</name>
        <dbReference type="ChEBI" id="CHEBI:24875"/>
        <label>1</label>
    </ligand>
</feature>
<dbReference type="GO" id="GO:0005576">
    <property type="term" value="C:extracellular region"/>
    <property type="evidence" value="ECO:0007669"/>
    <property type="project" value="UniProtKB-SubCell"/>
</dbReference>
<dbReference type="PANTHER" id="PTHR10161:SF14">
    <property type="entry name" value="TARTRATE-RESISTANT ACID PHOSPHATASE TYPE 5"/>
    <property type="match status" value="1"/>
</dbReference>
<dbReference type="SUPFAM" id="SSF56300">
    <property type="entry name" value="Metallo-dependent phosphatases"/>
    <property type="match status" value="1"/>
</dbReference>
<dbReference type="EC" id="3.1.3.2" evidence="10"/>
<keyword evidence="6" id="KW-0732">Signal</keyword>